<feature type="domain" description="PDEase" evidence="4">
    <location>
        <begin position="1"/>
        <end position="122"/>
    </location>
</feature>
<evidence type="ECO:0000313" key="5">
    <source>
        <dbReference type="EMBL" id="VEL16840.1"/>
    </source>
</evidence>
<organism evidence="5 6">
    <name type="scientific">Protopolystoma xenopodis</name>
    <dbReference type="NCBI Taxonomy" id="117903"/>
    <lineage>
        <taxon>Eukaryota</taxon>
        <taxon>Metazoa</taxon>
        <taxon>Spiralia</taxon>
        <taxon>Lophotrochozoa</taxon>
        <taxon>Platyhelminthes</taxon>
        <taxon>Monogenea</taxon>
        <taxon>Polyopisthocotylea</taxon>
        <taxon>Polystomatidea</taxon>
        <taxon>Polystomatidae</taxon>
        <taxon>Protopolystoma</taxon>
    </lineage>
</organism>
<dbReference type="AlphaFoldDB" id="A0A448WPE5"/>
<keyword evidence="1 3" id="KW-0479">Metal-binding</keyword>
<dbReference type="InterPro" id="IPR036971">
    <property type="entry name" value="PDEase_catalytic_dom_sf"/>
</dbReference>
<dbReference type="InterPro" id="IPR002073">
    <property type="entry name" value="PDEase_catalytic_dom"/>
</dbReference>
<keyword evidence="6" id="KW-1185">Reference proteome</keyword>
<comment type="caution">
    <text evidence="5">The sequence shown here is derived from an EMBL/GenBank/DDBJ whole genome shotgun (WGS) entry which is preliminary data.</text>
</comment>
<evidence type="ECO:0000313" key="6">
    <source>
        <dbReference type="Proteomes" id="UP000784294"/>
    </source>
</evidence>
<dbReference type="SUPFAM" id="SSF109604">
    <property type="entry name" value="HD-domain/PDEase-like"/>
    <property type="match status" value="1"/>
</dbReference>
<reference evidence="5" key="1">
    <citation type="submission" date="2018-11" db="EMBL/GenBank/DDBJ databases">
        <authorList>
            <consortium name="Pathogen Informatics"/>
        </authorList>
    </citation>
    <scope>NUCLEOTIDE SEQUENCE</scope>
</reference>
<dbReference type="GO" id="GO:0046872">
    <property type="term" value="F:metal ion binding"/>
    <property type="evidence" value="ECO:0007669"/>
    <property type="project" value="UniProtKB-KW"/>
</dbReference>
<dbReference type="PANTHER" id="PTHR11347">
    <property type="entry name" value="CYCLIC NUCLEOTIDE PHOSPHODIESTERASE"/>
    <property type="match status" value="1"/>
</dbReference>
<dbReference type="PRINTS" id="PR00387">
    <property type="entry name" value="PDIESTERASE1"/>
</dbReference>
<dbReference type="Pfam" id="PF00233">
    <property type="entry name" value="PDEase_I"/>
    <property type="match status" value="1"/>
</dbReference>
<dbReference type="Gene3D" id="1.10.1300.10">
    <property type="entry name" value="3'5'-cyclic nucleotide phosphodiesterase, catalytic domain"/>
    <property type="match status" value="1"/>
</dbReference>
<dbReference type="OrthoDB" id="295473at2759"/>
<keyword evidence="2" id="KW-0378">Hydrolase</keyword>
<accession>A0A448WPE5</accession>
<proteinExistence type="predicted"/>
<evidence type="ECO:0000256" key="3">
    <source>
        <dbReference type="PIRSR" id="PIRSR623088-3"/>
    </source>
</evidence>
<sequence>MGEYSCILDLMRDIILATDLAQHLLLLPRLETMARQGYQANNSEHHHLLLCLLMTAADLSDQTKSWRNVRHVAHLIYDEFFGQGDLEKELGRQPSVHMDREKACVPDLQISFIDYIAIPLYR</sequence>
<evidence type="ECO:0000256" key="1">
    <source>
        <dbReference type="ARBA" id="ARBA00022723"/>
    </source>
</evidence>
<dbReference type="EMBL" id="CAAALY010030059">
    <property type="protein sequence ID" value="VEL16840.1"/>
    <property type="molecule type" value="Genomic_DNA"/>
</dbReference>
<dbReference type="GO" id="GO:0004114">
    <property type="term" value="F:3',5'-cyclic-nucleotide phosphodiesterase activity"/>
    <property type="evidence" value="ECO:0007669"/>
    <property type="project" value="InterPro"/>
</dbReference>
<dbReference type="PROSITE" id="PS51845">
    <property type="entry name" value="PDEASE_I_2"/>
    <property type="match status" value="1"/>
</dbReference>
<dbReference type="InterPro" id="IPR023088">
    <property type="entry name" value="PDEase"/>
</dbReference>
<gene>
    <name evidence="5" type="ORF">PXEA_LOCUS10280</name>
</gene>
<feature type="binding site" evidence="3">
    <location>
        <position position="58"/>
    </location>
    <ligand>
        <name>Zn(2+)</name>
        <dbReference type="ChEBI" id="CHEBI:29105"/>
        <label>1</label>
    </ligand>
</feature>
<dbReference type="Proteomes" id="UP000784294">
    <property type="component" value="Unassembled WGS sequence"/>
</dbReference>
<name>A0A448WPE5_9PLAT</name>
<evidence type="ECO:0000256" key="2">
    <source>
        <dbReference type="ARBA" id="ARBA00022801"/>
    </source>
</evidence>
<dbReference type="GO" id="GO:0007165">
    <property type="term" value="P:signal transduction"/>
    <property type="evidence" value="ECO:0007669"/>
    <property type="project" value="InterPro"/>
</dbReference>
<evidence type="ECO:0000259" key="4">
    <source>
        <dbReference type="PROSITE" id="PS51845"/>
    </source>
</evidence>
<protein>
    <recommendedName>
        <fullName evidence="4">PDEase domain-containing protein</fullName>
    </recommendedName>
</protein>